<dbReference type="Proteomes" id="UP000191518">
    <property type="component" value="Unassembled WGS sequence"/>
</dbReference>
<feature type="region of interest" description="Disordered" evidence="1">
    <location>
        <begin position="1"/>
        <end position="63"/>
    </location>
</feature>
<reference evidence="3" key="1">
    <citation type="journal article" date="2017" name="Nat. Microbiol.">
        <title>Global analysis of biosynthetic gene clusters reveals vast potential of secondary metabolite production in Penicillium species.</title>
        <authorList>
            <person name="Nielsen J.C."/>
            <person name="Grijseels S."/>
            <person name="Prigent S."/>
            <person name="Ji B."/>
            <person name="Dainat J."/>
            <person name="Nielsen K.F."/>
            <person name="Frisvad J.C."/>
            <person name="Workman M."/>
            <person name="Nielsen J."/>
        </authorList>
    </citation>
    <scope>NUCLEOTIDE SEQUENCE [LARGE SCALE GENOMIC DNA]</scope>
    <source>
        <strain evidence="3">IBT 29486</strain>
    </source>
</reference>
<evidence type="ECO:0000313" key="3">
    <source>
        <dbReference type="Proteomes" id="UP000191518"/>
    </source>
</evidence>
<name>A0A1V6QVB0_9EURO</name>
<dbReference type="AlphaFoldDB" id="A0A1V6QVB0"/>
<feature type="compositionally biased region" description="Basic residues" evidence="1">
    <location>
        <begin position="38"/>
        <end position="47"/>
    </location>
</feature>
<accession>A0A1V6QVB0</accession>
<gene>
    <name evidence="2" type="ORF">PENVUL_c192G09713</name>
</gene>
<evidence type="ECO:0000313" key="2">
    <source>
        <dbReference type="EMBL" id="OQD93144.1"/>
    </source>
</evidence>
<organism evidence="2 3">
    <name type="scientific">Penicillium vulpinum</name>
    <dbReference type="NCBI Taxonomy" id="29845"/>
    <lineage>
        <taxon>Eukaryota</taxon>
        <taxon>Fungi</taxon>
        <taxon>Dikarya</taxon>
        <taxon>Ascomycota</taxon>
        <taxon>Pezizomycotina</taxon>
        <taxon>Eurotiomycetes</taxon>
        <taxon>Eurotiomycetidae</taxon>
        <taxon>Eurotiales</taxon>
        <taxon>Aspergillaceae</taxon>
        <taxon>Penicillium</taxon>
    </lineage>
</organism>
<protein>
    <submittedName>
        <fullName evidence="2">Uncharacterized protein</fullName>
    </submittedName>
</protein>
<sequence>HREHQPKASPLALPLISRQPTHPAGDELDTMPLLVRRPNTRPSRKSKGANSPAQSTLQRDQPTLRLQLQQRCMTPEAWWASLTAFGAYDNISKHMLEHEKAIATEEIRQEWMRRLRPMPHRQNPPAK</sequence>
<proteinExistence type="predicted"/>
<comment type="caution">
    <text evidence="2">The sequence shown here is derived from an EMBL/GenBank/DDBJ whole genome shotgun (WGS) entry which is preliminary data.</text>
</comment>
<keyword evidence="3" id="KW-1185">Reference proteome</keyword>
<feature type="compositionally biased region" description="Polar residues" evidence="1">
    <location>
        <begin position="48"/>
        <end position="63"/>
    </location>
</feature>
<feature type="non-terminal residue" evidence="2">
    <location>
        <position position="1"/>
    </location>
</feature>
<evidence type="ECO:0000256" key="1">
    <source>
        <dbReference type="SAM" id="MobiDB-lite"/>
    </source>
</evidence>
<dbReference type="EMBL" id="MDYP01000191">
    <property type="protein sequence ID" value="OQD93144.1"/>
    <property type="molecule type" value="Genomic_DNA"/>
</dbReference>